<dbReference type="Proteomes" id="UP001596310">
    <property type="component" value="Unassembled WGS sequence"/>
</dbReference>
<sequence>MTVKARIQGNSMMITIPASFKVSENTEYEAVLDENGIISFVPAHKNIYQDHPDYDFRKAISELDLGDNAGLVGKENVW</sequence>
<protein>
    <submittedName>
        <fullName evidence="1">Type II toxin-antitoxin system PemI/MazE family antitoxin</fullName>
    </submittedName>
</protein>
<dbReference type="EMBL" id="JBHSSM010000017">
    <property type="protein sequence ID" value="MFC6315364.1"/>
    <property type="molecule type" value="Genomic_DNA"/>
</dbReference>
<accession>A0ABW1UN27</accession>
<organism evidence="1 2">
    <name type="scientific">Lapidilactobacillus achengensis</name>
    <dbReference type="NCBI Taxonomy" id="2486000"/>
    <lineage>
        <taxon>Bacteria</taxon>
        <taxon>Bacillati</taxon>
        <taxon>Bacillota</taxon>
        <taxon>Bacilli</taxon>
        <taxon>Lactobacillales</taxon>
        <taxon>Lactobacillaceae</taxon>
        <taxon>Lapidilactobacillus</taxon>
    </lineage>
</organism>
<dbReference type="RefSeq" id="WP_125597579.1">
    <property type="nucleotide sequence ID" value="NZ_JBHSSM010000017.1"/>
</dbReference>
<proteinExistence type="predicted"/>
<comment type="caution">
    <text evidence="1">The sequence shown here is derived from an EMBL/GenBank/DDBJ whole genome shotgun (WGS) entry which is preliminary data.</text>
</comment>
<name>A0ABW1UN27_9LACO</name>
<evidence type="ECO:0000313" key="2">
    <source>
        <dbReference type="Proteomes" id="UP001596310"/>
    </source>
</evidence>
<gene>
    <name evidence="1" type="primary">mazE</name>
    <name evidence="1" type="synonym">pemI</name>
    <name evidence="1" type="ORF">ACFQHW_07300</name>
</gene>
<evidence type="ECO:0000313" key="1">
    <source>
        <dbReference type="EMBL" id="MFC6315364.1"/>
    </source>
</evidence>
<keyword evidence="2" id="KW-1185">Reference proteome</keyword>
<reference evidence="2" key="1">
    <citation type="journal article" date="2019" name="Int. J. Syst. Evol. Microbiol.">
        <title>The Global Catalogue of Microorganisms (GCM) 10K type strain sequencing project: providing services to taxonomists for standard genome sequencing and annotation.</title>
        <authorList>
            <consortium name="The Broad Institute Genomics Platform"/>
            <consortium name="The Broad Institute Genome Sequencing Center for Infectious Disease"/>
            <person name="Wu L."/>
            <person name="Ma J."/>
        </authorList>
    </citation>
    <scope>NUCLEOTIDE SEQUENCE [LARGE SCALE GENOMIC DNA]</scope>
    <source>
        <strain evidence="2">CCM 8897</strain>
    </source>
</reference>
<dbReference type="NCBIfam" id="NF047400">
    <property type="entry name" value="MazE_PemI_antitoxin"/>
    <property type="match status" value="1"/>
</dbReference>